<comment type="subcellular location">
    <subcellularLocation>
        <location evidence="1">Cell membrane</location>
    </subcellularLocation>
</comment>
<evidence type="ECO:0000259" key="8">
    <source>
        <dbReference type="PROSITE" id="PS50111"/>
    </source>
</evidence>
<dbReference type="GO" id="GO:0007165">
    <property type="term" value="P:signal transduction"/>
    <property type="evidence" value="ECO:0007669"/>
    <property type="project" value="UniProtKB-KW"/>
</dbReference>
<dbReference type="Gene3D" id="1.10.8.500">
    <property type="entry name" value="HAMP domain in histidine kinase"/>
    <property type="match status" value="1"/>
</dbReference>
<accession>A0AA96LPI0</accession>
<gene>
    <name evidence="10" type="ORF">MJB10_01525</name>
</gene>
<dbReference type="Proteomes" id="UP001304650">
    <property type="component" value="Chromosome"/>
</dbReference>
<dbReference type="InterPro" id="IPR003660">
    <property type="entry name" value="HAMP_dom"/>
</dbReference>
<dbReference type="PANTHER" id="PTHR32089:SF112">
    <property type="entry name" value="LYSOZYME-LIKE PROTEIN-RELATED"/>
    <property type="match status" value="1"/>
</dbReference>
<dbReference type="RefSeq" id="WP_314800943.1">
    <property type="nucleotide sequence ID" value="NZ_CP130319.1"/>
</dbReference>
<keyword evidence="4 6" id="KW-0807">Transducer</keyword>
<feature type="transmembrane region" description="Helical" evidence="7">
    <location>
        <begin position="29"/>
        <end position="49"/>
    </location>
</feature>
<reference evidence="10" key="1">
    <citation type="submission" date="2022-02" db="EMBL/GenBank/DDBJ databases">
        <title>Paenibacillus sp. MBLB1832 Whole Genome Shotgun Sequencing.</title>
        <authorList>
            <person name="Hwang C.Y."/>
            <person name="Cho E.-S."/>
            <person name="Seo M.-J."/>
        </authorList>
    </citation>
    <scope>NUCLEOTIDE SEQUENCE</scope>
    <source>
        <strain evidence="10">MBLB1832</strain>
    </source>
</reference>
<keyword evidence="7" id="KW-1133">Transmembrane helix</keyword>
<evidence type="ECO:0000256" key="4">
    <source>
        <dbReference type="ARBA" id="ARBA00023224"/>
    </source>
</evidence>
<evidence type="ECO:0000256" key="5">
    <source>
        <dbReference type="ARBA" id="ARBA00029447"/>
    </source>
</evidence>
<dbReference type="PANTHER" id="PTHR32089">
    <property type="entry name" value="METHYL-ACCEPTING CHEMOTAXIS PROTEIN MCPB"/>
    <property type="match status" value="1"/>
</dbReference>
<dbReference type="PROSITE" id="PS50885">
    <property type="entry name" value="HAMP"/>
    <property type="match status" value="1"/>
</dbReference>
<dbReference type="SUPFAM" id="SSF58104">
    <property type="entry name" value="Methyl-accepting chemotaxis protein (MCP) signaling domain"/>
    <property type="match status" value="1"/>
</dbReference>
<sequence length="713" mass="77421">MERFIILIRWWKSIGSRGLKPGILLLNRLTFLGKFALIGIVVLVPLLVLTGQSVIDSRVSLSAVHKQMDGLEAVRTVGDLLRTLELHRTLQESARNNPSDVARSKAAEAKADIAIEMLGIYVAKEGEDQSLQEAWRDFVSQWDQLKTKGLELKRIESFDAHTVLSNQLSKLIDRLGMTSGLLLDSQPELFQIKDETIRQFPELLLHFDNFQLDTLMAVTLSTFGVNDKNKIAAGAETVQTEWAAIFQASSDTAQAVAHHGVKAGDEQTQEAVTRMLDEVKSKVIMPLKASLQVQDWQKLSGEVADRFYEQWSGRIDWIDQSLHKRAASENKIAILTQLICLLAVLASIYLFVALYRSITRAVLDMEKAALQLADGDLTVRFQISTKDEFRVVANSFNHICESFQSVLLEVSQSSNQLAASSQQLSASAEQSSKATEHIAGITERMADGANQQVYKVEESVQTIHEVSAKIQQIAVNAQSAQVTTTTASEKSSEGGRAIQTAIGQMSSISSSVDGLAQVIAQLAVTSKEISQITEAITEISQQTNLLSLNAAIEAARAGEHGRGFAVVADEVKKLAGQSAQSTEKIEGLIRTILAEIDKVQASTQSAVKEVNLGMEVVHTAGHLFSEIEQSVDEVNSQVRQVSAATLQISAGTTQVVQAIEGIASVAQAAASGTQNVSAAAEEQLASMQEISSSSSGLTHMADELLVLVDRFKM</sequence>
<evidence type="ECO:0000256" key="1">
    <source>
        <dbReference type="ARBA" id="ARBA00004236"/>
    </source>
</evidence>
<feature type="domain" description="Methyl-accepting transducer" evidence="8">
    <location>
        <begin position="427"/>
        <end position="663"/>
    </location>
</feature>
<protein>
    <submittedName>
        <fullName evidence="10">Methyl-accepting chemotaxis protein</fullName>
    </submittedName>
</protein>
<dbReference type="SMART" id="SM00304">
    <property type="entry name" value="HAMP"/>
    <property type="match status" value="1"/>
</dbReference>
<evidence type="ECO:0000256" key="3">
    <source>
        <dbReference type="ARBA" id="ARBA00023136"/>
    </source>
</evidence>
<name>A0AA96LPI0_9BACL</name>
<keyword evidence="3 7" id="KW-0472">Membrane</keyword>
<evidence type="ECO:0000256" key="2">
    <source>
        <dbReference type="ARBA" id="ARBA00022475"/>
    </source>
</evidence>
<evidence type="ECO:0000313" key="10">
    <source>
        <dbReference type="EMBL" id="WNR44858.1"/>
    </source>
</evidence>
<dbReference type="KEGG" id="proo:MJB10_01525"/>
<evidence type="ECO:0000256" key="6">
    <source>
        <dbReference type="PROSITE-ProRule" id="PRU00284"/>
    </source>
</evidence>
<comment type="similarity">
    <text evidence="5">Belongs to the methyl-accepting chemotaxis (MCP) protein family.</text>
</comment>
<keyword evidence="11" id="KW-1185">Reference proteome</keyword>
<evidence type="ECO:0000259" key="9">
    <source>
        <dbReference type="PROSITE" id="PS50885"/>
    </source>
</evidence>
<evidence type="ECO:0000313" key="11">
    <source>
        <dbReference type="Proteomes" id="UP001304650"/>
    </source>
</evidence>
<feature type="domain" description="HAMP" evidence="9">
    <location>
        <begin position="356"/>
        <end position="408"/>
    </location>
</feature>
<dbReference type="GO" id="GO:0005886">
    <property type="term" value="C:plasma membrane"/>
    <property type="evidence" value="ECO:0007669"/>
    <property type="project" value="UniProtKB-SubCell"/>
</dbReference>
<dbReference type="EMBL" id="CP130319">
    <property type="protein sequence ID" value="WNR44858.1"/>
    <property type="molecule type" value="Genomic_DNA"/>
</dbReference>
<dbReference type="SMART" id="SM00283">
    <property type="entry name" value="MA"/>
    <property type="match status" value="1"/>
</dbReference>
<keyword evidence="7" id="KW-0812">Transmembrane</keyword>
<dbReference type="CDD" id="cd06225">
    <property type="entry name" value="HAMP"/>
    <property type="match status" value="1"/>
</dbReference>
<proteinExistence type="inferred from homology"/>
<dbReference type="AlphaFoldDB" id="A0AA96LPI0"/>
<evidence type="ECO:0000256" key="7">
    <source>
        <dbReference type="SAM" id="Phobius"/>
    </source>
</evidence>
<dbReference type="Pfam" id="PF00672">
    <property type="entry name" value="HAMP"/>
    <property type="match status" value="1"/>
</dbReference>
<dbReference type="Gene3D" id="1.10.287.950">
    <property type="entry name" value="Methyl-accepting chemotaxis protein"/>
    <property type="match status" value="1"/>
</dbReference>
<dbReference type="InterPro" id="IPR004089">
    <property type="entry name" value="MCPsignal_dom"/>
</dbReference>
<dbReference type="CDD" id="cd11386">
    <property type="entry name" value="MCP_signal"/>
    <property type="match status" value="1"/>
</dbReference>
<dbReference type="PROSITE" id="PS50111">
    <property type="entry name" value="CHEMOTAXIS_TRANSDUC_2"/>
    <property type="match status" value="1"/>
</dbReference>
<keyword evidence="2" id="KW-1003">Cell membrane</keyword>
<organism evidence="10 11">
    <name type="scientific">Paenibacillus roseopurpureus</name>
    <dbReference type="NCBI Taxonomy" id="2918901"/>
    <lineage>
        <taxon>Bacteria</taxon>
        <taxon>Bacillati</taxon>
        <taxon>Bacillota</taxon>
        <taxon>Bacilli</taxon>
        <taxon>Bacillales</taxon>
        <taxon>Paenibacillaceae</taxon>
        <taxon>Paenibacillus</taxon>
    </lineage>
</organism>
<dbReference type="Pfam" id="PF00015">
    <property type="entry name" value="MCPsignal"/>
    <property type="match status" value="1"/>
</dbReference>
<feature type="transmembrane region" description="Helical" evidence="7">
    <location>
        <begin position="332"/>
        <end position="355"/>
    </location>
</feature>